<dbReference type="AlphaFoldDB" id="A0AAV0YM75"/>
<evidence type="ECO:0000313" key="1">
    <source>
        <dbReference type="EMBL" id="CAI8586343.1"/>
    </source>
</evidence>
<dbReference type="Proteomes" id="UP001157006">
    <property type="component" value="Chromosome 1L"/>
</dbReference>
<organism evidence="1 2">
    <name type="scientific">Vicia faba</name>
    <name type="common">Broad bean</name>
    <name type="synonym">Faba vulgaris</name>
    <dbReference type="NCBI Taxonomy" id="3906"/>
    <lineage>
        <taxon>Eukaryota</taxon>
        <taxon>Viridiplantae</taxon>
        <taxon>Streptophyta</taxon>
        <taxon>Embryophyta</taxon>
        <taxon>Tracheophyta</taxon>
        <taxon>Spermatophyta</taxon>
        <taxon>Magnoliopsida</taxon>
        <taxon>eudicotyledons</taxon>
        <taxon>Gunneridae</taxon>
        <taxon>Pentapetalae</taxon>
        <taxon>rosids</taxon>
        <taxon>fabids</taxon>
        <taxon>Fabales</taxon>
        <taxon>Fabaceae</taxon>
        <taxon>Papilionoideae</taxon>
        <taxon>50 kb inversion clade</taxon>
        <taxon>NPAAA clade</taxon>
        <taxon>Hologalegina</taxon>
        <taxon>IRL clade</taxon>
        <taxon>Fabeae</taxon>
        <taxon>Vicia</taxon>
    </lineage>
</organism>
<reference evidence="1 2" key="1">
    <citation type="submission" date="2023-01" db="EMBL/GenBank/DDBJ databases">
        <authorList>
            <person name="Kreplak J."/>
        </authorList>
    </citation>
    <scope>NUCLEOTIDE SEQUENCE [LARGE SCALE GENOMIC DNA]</scope>
</reference>
<sequence>MAESEPVNEEEALSDPKWICAMKEELESIEKNDLNLKSLLPEILCSISPIHVLLVRIRDNLTFNSIMEKCCPTHTRAPIPNDYEVDLITTFTILSFLELFISNEQKLCLISFL</sequence>
<name>A0AAV0YM75_VICFA</name>
<dbReference type="EMBL" id="OX451736">
    <property type="protein sequence ID" value="CAI8586343.1"/>
    <property type="molecule type" value="Genomic_DNA"/>
</dbReference>
<accession>A0AAV0YM75</accession>
<gene>
    <name evidence="1" type="ORF">VFH_I249840</name>
</gene>
<protein>
    <submittedName>
        <fullName evidence="1">Uncharacterized protein</fullName>
    </submittedName>
</protein>
<evidence type="ECO:0000313" key="2">
    <source>
        <dbReference type="Proteomes" id="UP001157006"/>
    </source>
</evidence>
<keyword evidence="2" id="KW-1185">Reference proteome</keyword>
<proteinExistence type="predicted"/>